<evidence type="ECO:0000313" key="1">
    <source>
        <dbReference type="EMBL" id="RMZ99577.1"/>
    </source>
</evidence>
<organism evidence="1 2">
    <name type="scientific">Brachionus plicatilis</name>
    <name type="common">Marine rotifer</name>
    <name type="synonym">Brachionus muelleri</name>
    <dbReference type="NCBI Taxonomy" id="10195"/>
    <lineage>
        <taxon>Eukaryota</taxon>
        <taxon>Metazoa</taxon>
        <taxon>Spiralia</taxon>
        <taxon>Gnathifera</taxon>
        <taxon>Rotifera</taxon>
        <taxon>Eurotatoria</taxon>
        <taxon>Monogononta</taxon>
        <taxon>Pseudotrocha</taxon>
        <taxon>Ploima</taxon>
        <taxon>Brachionidae</taxon>
        <taxon>Brachionus</taxon>
    </lineage>
</organism>
<sequence length="91" mass="10866">MKIYVQMFFSAFFLLLSYVELHIVVKFNFFIKFLKIKIFMMKNVAACRIRTTRQYIYCFTSLQYFDRDLKGSLIQFINKSIYQAIIASTGS</sequence>
<evidence type="ECO:0000313" key="2">
    <source>
        <dbReference type="Proteomes" id="UP000276133"/>
    </source>
</evidence>
<dbReference type="Proteomes" id="UP000276133">
    <property type="component" value="Unassembled WGS sequence"/>
</dbReference>
<comment type="caution">
    <text evidence="1">The sequence shown here is derived from an EMBL/GenBank/DDBJ whole genome shotgun (WGS) entry which is preliminary data.</text>
</comment>
<keyword evidence="2" id="KW-1185">Reference proteome</keyword>
<accession>A0A3M7PLP9</accession>
<protein>
    <submittedName>
        <fullName evidence="1">Uncharacterized protein</fullName>
    </submittedName>
</protein>
<name>A0A3M7PLP9_BRAPC</name>
<dbReference type="EMBL" id="REGN01010154">
    <property type="protein sequence ID" value="RMZ99577.1"/>
    <property type="molecule type" value="Genomic_DNA"/>
</dbReference>
<gene>
    <name evidence="1" type="ORF">BpHYR1_029071</name>
</gene>
<dbReference type="AlphaFoldDB" id="A0A3M7PLP9"/>
<proteinExistence type="predicted"/>
<reference evidence="1 2" key="1">
    <citation type="journal article" date="2018" name="Sci. Rep.">
        <title>Genomic signatures of local adaptation to the degree of environmental predictability in rotifers.</title>
        <authorList>
            <person name="Franch-Gras L."/>
            <person name="Hahn C."/>
            <person name="Garcia-Roger E.M."/>
            <person name="Carmona M.J."/>
            <person name="Serra M."/>
            <person name="Gomez A."/>
        </authorList>
    </citation>
    <scope>NUCLEOTIDE SEQUENCE [LARGE SCALE GENOMIC DNA]</scope>
    <source>
        <strain evidence="1">HYR1</strain>
    </source>
</reference>